<proteinExistence type="predicted"/>
<evidence type="ECO:0000313" key="1">
    <source>
        <dbReference type="EMBL" id="KAG7305602.1"/>
    </source>
</evidence>
<accession>A0ABQ7QK50</accession>
<dbReference type="EMBL" id="JAHIBW010000013">
    <property type="protein sequence ID" value="KAG7305602.1"/>
    <property type="molecule type" value="Genomic_DNA"/>
</dbReference>
<reference evidence="1 2" key="1">
    <citation type="submission" date="2021-06" db="EMBL/GenBank/DDBJ databases">
        <title>A haploid diamondback moth (Plutella xylostella L.) genome assembly resolves 31 chromosomes and identifies a diamide resistance mutation.</title>
        <authorList>
            <person name="Ward C.M."/>
            <person name="Perry K.D."/>
            <person name="Baker G."/>
            <person name="Powis K."/>
            <person name="Heckel D.G."/>
            <person name="Baxter S.W."/>
        </authorList>
    </citation>
    <scope>NUCLEOTIDE SEQUENCE [LARGE SCALE GENOMIC DNA]</scope>
    <source>
        <strain evidence="1 2">LV</strain>
        <tissue evidence="1">Single pupa</tissue>
    </source>
</reference>
<gene>
    <name evidence="1" type="ORF">JYU34_009692</name>
</gene>
<organism evidence="1 2">
    <name type="scientific">Plutella xylostella</name>
    <name type="common">Diamondback moth</name>
    <name type="synonym">Plutella maculipennis</name>
    <dbReference type="NCBI Taxonomy" id="51655"/>
    <lineage>
        <taxon>Eukaryota</taxon>
        <taxon>Metazoa</taxon>
        <taxon>Ecdysozoa</taxon>
        <taxon>Arthropoda</taxon>
        <taxon>Hexapoda</taxon>
        <taxon>Insecta</taxon>
        <taxon>Pterygota</taxon>
        <taxon>Neoptera</taxon>
        <taxon>Endopterygota</taxon>
        <taxon>Lepidoptera</taxon>
        <taxon>Glossata</taxon>
        <taxon>Ditrysia</taxon>
        <taxon>Yponomeutoidea</taxon>
        <taxon>Plutellidae</taxon>
        <taxon>Plutella</taxon>
    </lineage>
</organism>
<dbReference type="Proteomes" id="UP000823941">
    <property type="component" value="Chromosome 13"/>
</dbReference>
<protein>
    <submittedName>
        <fullName evidence="1">Uncharacterized protein</fullName>
    </submittedName>
</protein>
<sequence>MSKRKQINKDSLVKLNKNGNIAAVNIGCDRTLTGSQASIATAAASDSAAQLVTVSDTYAGGDVTRRPSYRDITLTIPAARPTSDDYDNRSVIDDFTLVTKKRKSTKLRNTRGTLDYKGSRIEVAESFSSIYVSRFKKHTTVDDIKSYIEEMNESCTSVELLEQSKPTTFNSYKIIIPTSKVGRFLSGDFWPVGLVFRRYRERRGAAVETQHKQL</sequence>
<keyword evidence="2" id="KW-1185">Reference proteome</keyword>
<evidence type="ECO:0000313" key="2">
    <source>
        <dbReference type="Proteomes" id="UP000823941"/>
    </source>
</evidence>
<name>A0ABQ7QK50_PLUXY</name>
<comment type="caution">
    <text evidence="1">The sequence shown here is derived from an EMBL/GenBank/DDBJ whole genome shotgun (WGS) entry which is preliminary data.</text>
</comment>